<keyword evidence="12" id="KW-0325">Glycoprotein</keyword>
<dbReference type="InterPro" id="IPR017452">
    <property type="entry name" value="GPCR_Rhodpsn_7TM"/>
</dbReference>
<gene>
    <name evidence="19" type="ORF">PLOB_00020044</name>
</gene>
<evidence type="ECO:0000256" key="14">
    <source>
        <dbReference type="ARBA" id="ARBA00023273"/>
    </source>
</evidence>
<evidence type="ECO:0000256" key="10">
    <source>
        <dbReference type="ARBA" id="ARBA00023157"/>
    </source>
</evidence>
<dbReference type="PRINTS" id="PR00237">
    <property type="entry name" value="GPCRRHODOPSN"/>
</dbReference>
<evidence type="ECO:0000256" key="2">
    <source>
        <dbReference type="ARBA" id="ARBA00004651"/>
    </source>
</evidence>
<sequence>MNTLQEVLLVLVIVSSIVLNFSVVFVICRNKHLRMRTTNIFILNLVLSNALMAIFVMPLSLAAFIRLGWNVDSVLCKFNGMSGTTLCLASISTLCCISADRYFAVVRPMRYKHVLTPKRALCMLALVWLVSLCFSCLPLITDYEYHVGTNNCSPAWRRSCALYAFMTVFAFGMPLVILLSTYGMIFSSIRRHTKKVSHWRISSSGHHGTRNREVRGSDPTYDSFISNLALDKENQNRVGVKVDTQLSPDNTPNNSMQDVRGFERDDEFRNRRNNDRKYRSHSAGCPHIKPDENFLPFVIQMKAAAKTKDDEANSEPRPRSCSVNLEFSVSGIVPGTVSAMFNGSNVTDHSVPSTAKALSLSYTNVKSTESNDLTLTEWQEISTQQILRGESPSADLNGERVRTHSINVTVTTASTPVNELENNVPGTLSLNGFMSPTNEDSTDLFQRMRKATLSPPPPTNFHPLSFSNHLEPPTIALPTHAQFVRANSPAPSSQKNYRSRSRSLSFERSSEKYKRSKNSFQASAVQKIGSPLLRLRAITQFKRRLRVSALPREYKIAKTGFILVLVFFFSWGPYMMAHNCKSSSETPLWVYRASMWLVYLSCVLNPIVYALSSKHIRVAFTGHMKFCKKLDFRKSESQATYPNNQIYSAALG</sequence>
<evidence type="ECO:0000256" key="12">
    <source>
        <dbReference type="ARBA" id="ARBA00023180"/>
    </source>
</evidence>
<evidence type="ECO:0000256" key="6">
    <source>
        <dbReference type="ARBA" id="ARBA00022989"/>
    </source>
</evidence>
<evidence type="ECO:0000313" key="19">
    <source>
        <dbReference type="EMBL" id="CAH3177994.1"/>
    </source>
</evidence>
<keyword evidence="20" id="KW-1185">Reference proteome</keyword>
<dbReference type="SUPFAM" id="SSF81321">
    <property type="entry name" value="Family A G protein-coupled receptor-like"/>
    <property type="match status" value="1"/>
</dbReference>
<accession>A0ABN8RF24</accession>
<feature type="transmembrane region" description="Helical" evidence="17">
    <location>
        <begin position="120"/>
        <end position="141"/>
    </location>
</feature>
<evidence type="ECO:0000256" key="3">
    <source>
        <dbReference type="ARBA" id="ARBA00022473"/>
    </source>
</evidence>
<evidence type="ECO:0000256" key="1">
    <source>
        <dbReference type="ARBA" id="ARBA00004309"/>
    </source>
</evidence>
<dbReference type="InterPro" id="IPR000276">
    <property type="entry name" value="GPCR_Rhodpsn"/>
</dbReference>
<dbReference type="EMBL" id="CALNXK010000233">
    <property type="protein sequence ID" value="CAH3177994.1"/>
    <property type="molecule type" value="Genomic_DNA"/>
</dbReference>
<keyword evidence="10" id="KW-1015">Disulfide bond</keyword>
<dbReference type="PROSITE" id="PS50262">
    <property type="entry name" value="G_PROTEIN_RECEP_F1_2"/>
    <property type="match status" value="1"/>
</dbReference>
<evidence type="ECO:0000256" key="8">
    <source>
        <dbReference type="ARBA" id="ARBA00023069"/>
    </source>
</evidence>
<feature type="transmembrane region" description="Helical" evidence="17">
    <location>
        <begin position="589"/>
        <end position="611"/>
    </location>
</feature>
<feature type="transmembrane region" description="Helical" evidence="17">
    <location>
        <begin position="556"/>
        <end position="577"/>
    </location>
</feature>
<evidence type="ECO:0000256" key="4">
    <source>
        <dbReference type="ARBA" id="ARBA00022475"/>
    </source>
</evidence>
<dbReference type="Proteomes" id="UP001159405">
    <property type="component" value="Unassembled WGS sequence"/>
</dbReference>
<evidence type="ECO:0000256" key="16">
    <source>
        <dbReference type="SAM" id="MobiDB-lite"/>
    </source>
</evidence>
<organism evidence="19 20">
    <name type="scientific">Porites lobata</name>
    <dbReference type="NCBI Taxonomy" id="104759"/>
    <lineage>
        <taxon>Eukaryota</taxon>
        <taxon>Metazoa</taxon>
        <taxon>Cnidaria</taxon>
        <taxon>Anthozoa</taxon>
        <taxon>Hexacorallia</taxon>
        <taxon>Scleractinia</taxon>
        <taxon>Fungiina</taxon>
        <taxon>Poritidae</taxon>
        <taxon>Porites</taxon>
    </lineage>
</organism>
<reference evidence="19 20" key="1">
    <citation type="submission" date="2022-05" db="EMBL/GenBank/DDBJ databases">
        <authorList>
            <consortium name="Genoscope - CEA"/>
            <person name="William W."/>
        </authorList>
    </citation>
    <scope>NUCLEOTIDE SEQUENCE [LARGE SCALE GENOMIC DNA]</scope>
</reference>
<comment type="similarity">
    <text evidence="15">Belongs to the G-protein coupled receptor 1 family.</text>
</comment>
<dbReference type="PANTHER" id="PTHR22752:SF10">
    <property type="entry name" value="G-PROTEIN COUPLED RECEPTOR 161"/>
    <property type="match status" value="1"/>
</dbReference>
<keyword evidence="7 15" id="KW-0297">G-protein coupled receptor</keyword>
<feature type="transmembrane region" description="Helical" evidence="17">
    <location>
        <begin position="161"/>
        <end position="185"/>
    </location>
</feature>
<dbReference type="CDD" id="cd00637">
    <property type="entry name" value="7tm_classA_rhodopsin-like"/>
    <property type="match status" value="2"/>
</dbReference>
<keyword evidence="8" id="KW-0969">Cilium</keyword>
<feature type="transmembrane region" description="Helical" evidence="17">
    <location>
        <begin position="40"/>
        <end position="69"/>
    </location>
</feature>
<keyword evidence="13 15" id="KW-0807">Transducer</keyword>
<comment type="subcellular location">
    <subcellularLocation>
        <location evidence="2">Cell membrane</location>
        <topology evidence="2">Multi-pass membrane protein</topology>
    </subcellularLocation>
    <subcellularLocation>
        <location evidence="1">Cell projection</location>
        <location evidence="1">Cilium membrane</location>
    </subcellularLocation>
</comment>
<evidence type="ECO:0000313" key="20">
    <source>
        <dbReference type="Proteomes" id="UP001159405"/>
    </source>
</evidence>
<keyword evidence="4" id="KW-1003">Cell membrane</keyword>
<evidence type="ECO:0000256" key="17">
    <source>
        <dbReference type="SAM" id="Phobius"/>
    </source>
</evidence>
<feature type="transmembrane region" description="Helical" evidence="17">
    <location>
        <begin position="81"/>
        <end position="99"/>
    </location>
</feature>
<protein>
    <recommendedName>
        <fullName evidence="18">G-protein coupled receptors family 1 profile domain-containing protein</fullName>
    </recommendedName>
</protein>
<feature type="domain" description="G-protein coupled receptors family 1 profile" evidence="18">
    <location>
        <begin position="19"/>
        <end position="609"/>
    </location>
</feature>
<evidence type="ECO:0000256" key="7">
    <source>
        <dbReference type="ARBA" id="ARBA00023040"/>
    </source>
</evidence>
<name>A0ABN8RF24_9CNID</name>
<dbReference type="PROSITE" id="PS00237">
    <property type="entry name" value="G_PROTEIN_RECEP_F1_1"/>
    <property type="match status" value="1"/>
</dbReference>
<keyword evidence="5 15" id="KW-0812">Transmembrane</keyword>
<feature type="region of interest" description="Disordered" evidence="16">
    <location>
        <begin position="486"/>
        <end position="510"/>
    </location>
</feature>
<evidence type="ECO:0000256" key="5">
    <source>
        <dbReference type="ARBA" id="ARBA00022692"/>
    </source>
</evidence>
<evidence type="ECO:0000256" key="9">
    <source>
        <dbReference type="ARBA" id="ARBA00023136"/>
    </source>
</evidence>
<evidence type="ECO:0000256" key="11">
    <source>
        <dbReference type="ARBA" id="ARBA00023170"/>
    </source>
</evidence>
<proteinExistence type="inferred from homology"/>
<dbReference type="Pfam" id="PF00001">
    <property type="entry name" value="7tm_1"/>
    <property type="match status" value="1"/>
</dbReference>
<evidence type="ECO:0000256" key="15">
    <source>
        <dbReference type="RuleBase" id="RU000688"/>
    </source>
</evidence>
<keyword evidence="3" id="KW-0217">Developmental protein</keyword>
<evidence type="ECO:0000259" key="18">
    <source>
        <dbReference type="PROSITE" id="PS50262"/>
    </source>
</evidence>
<evidence type="ECO:0000256" key="13">
    <source>
        <dbReference type="ARBA" id="ARBA00023224"/>
    </source>
</evidence>
<feature type="transmembrane region" description="Helical" evidence="17">
    <location>
        <begin position="6"/>
        <end position="28"/>
    </location>
</feature>
<dbReference type="PANTHER" id="PTHR22752">
    <property type="entry name" value="G PROTEIN-COUPLED RECEPTOR"/>
    <property type="match status" value="1"/>
</dbReference>
<dbReference type="Gene3D" id="1.20.1070.10">
    <property type="entry name" value="Rhodopsin 7-helix transmembrane proteins"/>
    <property type="match status" value="2"/>
</dbReference>
<comment type="caution">
    <text evidence="19">The sequence shown here is derived from an EMBL/GenBank/DDBJ whole genome shotgun (WGS) entry which is preliminary data.</text>
</comment>
<keyword evidence="11 15" id="KW-0675">Receptor</keyword>
<keyword evidence="6 17" id="KW-1133">Transmembrane helix</keyword>
<keyword evidence="9 17" id="KW-0472">Membrane</keyword>
<dbReference type="SMART" id="SM01381">
    <property type="entry name" value="7TM_GPCR_Srsx"/>
    <property type="match status" value="1"/>
</dbReference>
<keyword evidence="14" id="KW-0966">Cell projection</keyword>